<dbReference type="PATRIC" id="fig|1459.3.peg.2451"/>
<evidence type="ECO:0000313" key="1">
    <source>
        <dbReference type="EMBL" id="KON87378.1"/>
    </source>
</evidence>
<keyword evidence="2" id="KW-1185">Reference proteome</keyword>
<comment type="caution">
    <text evidence="1">The sequence shown here is derived from an EMBL/GenBank/DDBJ whole genome shotgun (WGS) entry which is preliminary data.</text>
</comment>
<dbReference type="OrthoDB" id="9811174at2"/>
<accession>A0A0M0GC81</accession>
<evidence type="ECO:0000313" key="2">
    <source>
        <dbReference type="Proteomes" id="UP000037109"/>
    </source>
</evidence>
<dbReference type="STRING" id="1459.AF332_11445"/>
<dbReference type="Proteomes" id="UP000037109">
    <property type="component" value="Unassembled WGS sequence"/>
</dbReference>
<dbReference type="AlphaFoldDB" id="A0A0M0GC81"/>
<dbReference type="RefSeq" id="WP_053434726.1">
    <property type="nucleotide sequence ID" value="NZ_LGUF01000007.1"/>
</dbReference>
<sequence length="72" mass="8417">MNQYIIELTRNIGIGKDIINFFTNRGYKVVWEDRDAMPKTLIIESSHHCIEDIKNLKYVSDVKEVRTGSIFV</sequence>
<organism evidence="1 2">
    <name type="scientific">Sporosarcina globispora</name>
    <name type="common">Bacillus globisporus</name>
    <dbReference type="NCBI Taxonomy" id="1459"/>
    <lineage>
        <taxon>Bacteria</taxon>
        <taxon>Bacillati</taxon>
        <taxon>Bacillota</taxon>
        <taxon>Bacilli</taxon>
        <taxon>Bacillales</taxon>
        <taxon>Caryophanaceae</taxon>
        <taxon>Sporosarcina</taxon>
    </lineage>
</organism>
<gene>
    <name evidence="1" type="ORF">AF332_11445</name>
</gene>
<name>A0A0M0GC81_SPOGL</name>
<reference evidence="2" key="1">
    <citation type="submission" date="2015-07" db="EMBL/GenBank/DDBJ databases">
        <title>Fjat-10036 dsm4.</title>
        <authorList>
            <person name="Liu B."/>
            <person name="Wang J."/>
            <person name="Zhu Y."/>
            <person name="Liu G."/>
            <person name="Chen Q."/>
            <person name="Chen Z."/>
            <person name="Lan J."/>
            <person name="Che J."/>
            <person name="Ge C."/>
            <person name="Shi H."/>
            <person name="Pan Z."/>
            <person name="Liu X."/>
        </authorList>
    </citation>
    <scope>NUCLEOTIDE SEQUENCE [LARGE SCALE GENOMIC DNA]</scope>
    <source>
        <strain evidence="2">DSM 4</strain>
    </source>
</reference>
<dbReference type="EMBL" id="LGUF01000007">
    <property type="protein sequence ID" value="KON87378.1"/>
    <property type="molecule type" value="Genomic_DNA"/>
</dbReference>
<protein>
    <submittedName>
        <fullName evidence="1">Uncharacterized protein</fullName>
    </submittedName>
</protein>
<proteinExistence type="predicted"/>